<dbReference type="OrthoDB" id="2194178at2"/>
<dbReference type="STRING" id="142588.SAMN04488559_11715"/>
<evidence type="ECO:0000313" key="2">
    <source>
        <dbReference type="EMBL" id="SES01283.1"/>
    </source>
</evidence>
<name>A0A1H9TWY7_9LACT</name>
<feature type="transmembrane region" description="Helical" evidence="1">
    <location>
        <begin position="90"/>
        <end position="112"/>
    </location>
</feature>
<sequence>MKNLLKNSGIGLGIGCTIYTISGAIFTTGMIQKSILLVIIMGLLIGAFSTIHENQTLSLLTKCTIQFFSSYASFLVAAFLGAWFPFKLPIIFTASLLFVVIFFVIWSLFYLIEKRELAVINEKLSK</sequence>
<gene>
    <name evidence="2" type="ORF">SAMN04488559_11715</name>
</gene>
<feature type="transmembrane region" description="Helical" evidence="1">
    <location>
        <begin position="63"/>
        <end position="84"/>
    </location>
</feature>
<dbReference type="AlphaFoldDB" id="A0A1H9TWY7"/>
<dbReference type="InterPro" id="IPR021560">
    <property type="entry name" value="DUF3021"/>
</dbReference>
<proteinExistence type="predicted"/>
<accession>A0A1H9TWY7</accession>
<dbReference type="Pfam" id="PF11457">
    <property type="entry name" value="DUF3021"/>
    <property type="match status" value="1"/>
</dbReference>
<evidence type="ECO:0000256" key="1">
    <source>
        <dbReference type="SAM" id="Phobius"/>
    </source>
</evidence>
<dbReference type="EMBL" id="FOHA01000017">
    <property type="protein sequence ID" value="SES01283.1"/>
    <property type="molecule type" value="Genomic_DNA"/>
</dbReference>
<reference evidence="2 3" key="1">
    <citation type="submission" date="2016-10" db="EMBL/GenBank/DDBJ databases">
        <authorList>
            <person name="de Groot N.N."/>
        </authorList>
    </citation>
    <scope>NUCLEOTIDE SEQUENCE [LARGE SCALE GENOMIC DNA]</scope>
    <source>
        <strain evidence="2 3">DSM 13760</strain>
    </source>
</reference>
<dbReference type="RefSeq" id="WP_092653413.1">
    <property type="nucleotide sequence ID" value="NZ_FOHA01000017.1"/>
</dbReference>
<evidence type="ECO:0008006" key="4">
    <source>
        <dbReference type="Google" id="ProtNLM"/>
    </source>
</evidence>
<organism evidence="2 3">
    <name type="scientific">Isobaculum melis</name>
    <dbReference type="NCBI Taxonomy" id="142588"/>
    <lineage>
        <taxon>Bacteria</taxon>
        <taxon>Bacillati</taxon>
        <taxon>Bacillota</taxon>
        <taxon>Bacilli</taxon>
        <taxon>Lactobacillales</taxon>
        <taxon>Carnobacteriaceae</taxon>
        <taxon>Isobaculum</taxon>
    </lineage>
</organism>
<keyword evidence="1" id="KW-0472">Membrane</keyword>
<protein>
    <recommendedName>
        <fullName evidence="4">DUF3021 domain-containing protein</fullName>
    </recommendedName>
</protein>
<dbReference type="Proteomes" id="UP000198948">
    <property type="component" value="Unassembled WGS sequence"/>
</dbReference>
<feature type="transmembrane region" description="Helical" evidence="1">
    <location>
        <begin position="34"/>
        <end position="51"/>
    </location>
</feature>
<keyword evidence="3" id="KW-1185">Reference proteome</keyword>
<keyword evidence="1" id="KW-0812">Transmembrane</keyword>
<keyword evidence="1" id="KW-1133">Transmembrane helix</keyword>
<feature type="transmembrane region" description="Helical" evidence="1">
    <location>
        <begin position="9"/>
        <end position="28"/>
    </location>
</feature>
<evidence type="ECO:0000313" key="3">
    <source>
        <dbReference type="Proteomes" id="UP000198948"/>
    </source>
</evidence>